<evidence type="ECO:0000256" key="2">
    <source>
        <dbReference type="SAM" id="Phobius"/>
    </source>
</evidence>
<dbReference type="InterPro" id="IPR016119">
    <property type="entry name" value="Br/Cl_peroxidase_C"/>
</dbReference>
<evidence type="ECO:0000313" key="4">
    <source>
        <dbReference type="EMBL" id="EGJ50923.1"/>
    </source>
</evidence>
<reference evidence="4 5" key="1">
    <citation type="journal article" date="2011" name="J. Bacteriol.">
        <title>Genome sequence of the mercury-methylating and pleomorphic Desulfovibrio africanus Strain Walvis Bay.</title>
        <authorList>
            <person name="Brown S.D."/>
            <person name="Wall J.D."/>
            <person name="Kucken A.M."/>
            <person name="Gilmour C.C."/>
            <person name="Podar M."/>
            <person name="Brandt C.C."/>
            <person name="Teshima H."/>
            <person name="Detter J.C."/>
            <person name="Han C.S."/>
            <person name="Land M.L."/>
            <person name="Lucas S."/>
            <person name="Han J."/>
            <person name="Pennacchio L."/>
            <person name="Nolan M."/>
            <person name="Pitluck S."/>
            <person name="Woyke T."/>
            <person name="Goodwin L."/>
            <person name="Palumbo A.V."/>
            <person name="Elias D.A."/>
        </authorList>
    </citation>
    <scope>NUCLEOTIDE SEQUENCE [LARGE SCALE GENOMIC DNA]</scope>
    <source>
        <strain evidence="4 5">Walvis Bay</strain>
    </source>
</reference>
<keyword evidence="5" id="KW-1185">Reference proteome</keyword>
<feature type="transmembrane region" description="Helical" evidence="2">
    <location>
        <begin position="6"/>
        <end position="29"/>
    </location>
</feature>
<feature type="domain" description="Phosphatidic acid phosphatase type 2/haloperoxidase" evidence="3">
    <location>
        <begin position="374"/>
        <end position="532"/>
    </location>
</feature>
<organism evidence="4 5">
    <name type="scientific">Desulfocurvibacter africanus subsp. africanus str. Walvis Bay</name>
    <dbReference type="NCBI Taxonomy" id="690850"/>
    <lineage>
        <taxon>Bacteria</taxon>
        <taxon>Pseudomonadati</taxon>
        <taxon>Thermodesulfobacteriota</taxon>
        <taxon>Desulfovibrionia</taxon>
        <taxon>Desulfovibrionales</taxon>
        <taxon>Desulfovibrionaceae</taxon>
        <taxon>Desulfocurvibacter</taxon>
    </lineage>
</organism>
<dbReference type="Pfam" id="PF01569">
    <property type="entry name" value="PAP2"/>
    <property type="match status" value="1"/>
</dbReference>
<keyword evidence="2" id="KW-1133">Transmembrane helix</keyword>
<gene>
    <name evidence="4" type="ORF">Desaf_2604</name>
</gene>
<protein>
    <submittedName>
        <fullName evidence="4">Chloride peroxidase</fullName>
    </submittedName>
</protein>
<dbReference type="STRING" id="690850.Desaf_2604"/>
<dbReference type="SUPFAM" id="SSF48317">
    <property type="entry name" value="Acid phosphatase/Vanadium-dependent haloperoxidase"/>
    <property type="match status" value="1"/>
</dbReference>
<feature type="region of interest" description="Disordered" evidence="1">
    <location>
        <begin position="394"/>
        <end position="434"/>
    </location>
</feature>
<dbReference type="Gene3D" id="1.20.144.10">
    <property type="entry name" value="Phosphatidic acid phosphatase type 2/haloperoxidase"/>
    <property type="match status" value="1"/>
</dbReference>
<dbReference type="eggNOG" id="COG0671">
    <property type="taxonomic scope" value="Bacteria"/>
</dbReference>
<keyword evidence="2" id="KW-0472">Membrane</keyword>
<dbReference type="InterPro" id="IPR000326">
    <property type="entry name" value="PAP2/HPO"/>
</dbReference>
<dbReference type="KEGG" id="daf:Desaf_2604"/>
<dbReference type="GO" id="GO:0004601">
    <property type="term" value="F:peroxidase activity"/>
    <property type="evidence" value="ECO:0007669"/>
    <property type="project" value="UniProtKB-KW"/>
</dbReference>
<keyword evidence="4" id="KW-0575">Peroxidase</keyword>
<dbReference type="HOGENOM" id="CLU_475833_0_0_7"/>
<dbReference type="InterPro" id="IPR036938">
    <property type="entry name" value="PAP2/HPO_sf"/>
</dbReference>
<dbReference type="Gene3D" id="1.10.606.10">
    <property type="entry name" value="Vanadium-containing Chloroperoxidase, domain 2"/>
    <property type="match status" value="1"/>
</dbReference>
<dbReference type="CDD" id="cd03398">
    <property type="entry name" value="PAP2_haloperoxidase"/>
    <property type="match status" value="1"/>
</dbReference>
<dbReference type="Proteomes" id="UP000007844">
    <property type="component" value="Chromosome"/>
</dbReference>
<dbReference type="EMBL" id="CP003221">
    <property type="protein sequence ID" value="EGJ50923.1"/>
    <property type="molecule type" value="Genomic_DNA"/>
</dbReference>
<evidence type="ECO:0000259" key="3">
    <source>
        <dbReference type="Pfam" id="PF01569"/>
    </source>
</evidence>
<name>F3YZW8_DESAF</name>
<sequence>MRCKSLFSYITVPIFTAIDLFVGIYHPAFSMSYLRMSLTRGLLVPIWAILALILAIQAHAGGVQGTAHKHSGTSTEEAHASKAALNAVRHWNAIALDAVVVDHSYVEEEEDLVFGDQFGPARTSRALAIVHIAIFDAVNAIMGGYQGYTDLPPAPRHASAGGISLEAAVAQAAHDTLIALYPRQLERLDALLATDIEGIKDQDGSAKAAGIELGQRAATAILEERENDGSQHDEPLYGEDYKPGDQPGQWRQDPISQFPYCIGMYWHQVRPFVLASADQFRSLPPPALDSWEYAQAFNEVKSLGGDGVVTPTQRTEDQTLAGIFWAYDKTPGLGSPPRQYNQIALTIAETMGSDGIELARLLALVNVGFADAAIAAWDCKWFYEFWRPVNGIREADPGTGPSGAGDGNPETSGDPTFTPLGAPASNLPEEPDFTPPFPSYPSGHACFGGTLFQMLRHFYGTDDIAFTFVSDELNGVTTDNDGSVRPYAPRHYSSLSEAEEENGRSRIYLGVHWGFDSTEGIVQGRQVADYVFECTLKPSE</sequence>
<dbReference type="AlphaFoldDB" id="F3YZW8"/>
<accession>F3YZW8</accession>
<evidence type="ECO:0000256" key="1">
    <source>
        <dbReference type="SAM" id="MobiDB-lite"/>
    </source>
</evidence>
<dbReference type="InterPro" id="IPR052559">
    <property type="entry name" value="V-haloperoxidase"/>
</dbReference>
<feature type="transmembrane region" description="Helical" evidence="2">
    <location>
        <begin position="41"/>
        <end position="60"/>
    </location>
</feature>
<keyword evidence="2" id="KW-0812">Transmembrane</keyword>
<keyword evidence="4" id="KW-0560">Oxidoreductase</keyword>
<dbReference type="PANTHER" id="PTHR34599:SF1">
    <property type="entry name" value="PHOSPHATIDIC ACID PHOSPHATASE TYPE 2_HALOPEROXIDASE DOMAIN-CONTAINING PROTEIN"/>
    <property type="match status" value="1"/>
</dbReference>
<evidence type="ECO:0000313" key="5">
    <source>
        <dbReference type="Proteomes" id="UP000007844"/>
    </source>
</evidence>
<proteinExistence type="predicted"/>
<dbReference type="PANTHER" id="PTHR34599">
    <property type="entry name" value="PEROXIDASE-RELATED"/>
    <property type="match status" value="1"/>
</dbReference>